<evidence type="ECO:0000313" key="1">
    <source>
        <dbReference type="EMBL" id="ADM27572.1"/>
    </source>
</evidence>
<accession>E0ST95</accession>
<evidence type="ECO:0000313" key="2">
    <source>
        <dbReference type="Proteomes" id="UP000001304"/>
    </source>
</evidence>
<dbReference type="AlphaFoldDB" id="E0ST95"/>
<sequence>MSRGRPIPKGEVRISRIIFILADLQQRKGGILRFKDIHEEFVRAGIVSNIKYRGNTRRILKKLIEMGYLEQPRRGEYRLKVAPRPFQVIELIREVQESYGDEMIYEWRAGGLFWTLAEGTIFGLPRNIDENPVYKLILEVLLVRLANIFDAIVELGKAAKTSKNVKTMPIPYTAVREFILNILPYVIGELSGIDGDGLHAEAILKLYKRLLEHIPKEINGQPILVDLIRGYVDTSEKLLKISRHNEELIESLEAENSWGARASEKIVVVMHPPRHLIDESETERELYESLKQLIKKGVSDAMLLEHMRVYDESVVEKVLKYLELGLMLNKERKKSLIRLYKLVRAGEALEGMVTHYLSPKEYTIWIESENSSFEDTIEISKHASEAEKNEEVVLSEIRKEFEETIRRGYTLEDMVKGIWLSNWPGMPRFILYYSDFSENIVDFVRKSVRETLEAIGINVPHNFDILIEEGYRLMKKLDKMLKQDTNKIVHSLKDAFNHVAKEGDVHE</sequence>
<dbReference type="EMBL" id="CP002098">
    <property type="protein sequence ID" value="ADM27572.1"/>
    <property type="molecule type" value="Genomic_DNA"/>
</dbReference>
<reference evidence="1 2" key="1">
    <citation type="journal article" date="2010" name="Stand. Genomic Sci.">
        <title>Complete genome sequence of Ignisphaera aggregans type strain (AQ1.S1).</title>
        <authorList>
            <person name="Goker M."/>
            <person name="Held B."/>
            <person name="Lapidus A."/>
            <person name="Nolan M."/>
            <person name="Spring S."/>
            <person name="Yasawong M."/>
            <person name="Lucas S."/>
            <person name="Glavina Del Rio T."/>
            <person name="Tice H."/>
            <person name="Cheng J.F."/>
            <person name="Goodwin L."/>
            <person name="Tapia R."/>
            <person name="Pitluck S."/>
            <person name="Liolios K."/>
            <person name="Ivanova N."/>
            <person name="Mavromatis K."/>
            <person name="Mikhailova N."/>
            <person name="Pati A."/>
            <person name="Chen A."/>
            <person name="Palaniappan K."/>
            <person name="Brambilla E."/>
            <person name="Land M."/>
            <person name="Hauser L."/>
            <person name="Chang Y.J."/>
            <person name="Jeffries C.D."/>
            <person name="Brettin T."/>
            <person name="Detter J.C."/>
            <person name="Han C."/>
            <person name="Rohde M."/>
            <person name="Sikorski J."/>
            <person name="Woyke T."/>
            <person name="Bristow J."/>
            <person name="Eisen J.A."/>
            <person name="Markowitz V."/>
            <person name="Hugenholtz P."/>
            <person name="Kyrpides N.C."/>
            <person name="Klenk H.P."/>
        </authorList>
    </citation>
    <scope>NUCLEOTIDE SEQUENCE [LARGE SCALE GENOMIC DNA]</scope>
    <source>
        <strain evidence="2">DSM 17230 / JCM 13409 / AQ1.S1</strain>
    </source>
</reference>
<gene>
    <name evidence="1" type="ordered locus">Igag_0742</name>
</gene>
<keyword evidence="2" id="KW-1185">Reference proteome</keyword>
<dbReference type="HOGENOM" id="CLU_537064_0_0_2"/>
<dbReference type="KEGG" id="iag:Igag_0742"/>
<proteinExistence type="predicted"/>
<organism evidence="1 2">
    <name type="scientific">Ignisphaera aggregans (strain DSM 17230 / JCM 13409 / AQ1.S1)</name>
    <dbReference type="NCBI Taxonomy" id="583356"/>
    <lineage>
        <taxon>Archaea</taxon>
        <taxon>Thermoproteota</taxon>
        <taxon>Thermoprotei</taxon>
        <taxon>Desulfurococcales</taxon>
        <taxon>Desulfurococcaceae</taxon>
        <taxon>Ignisphaera</taxon>
    </lineage>
</organism>
<dbReference type="Proteomes" id="UP000001304">
    <property type="component" value="Chromosome"/>
</dbReference>
<dbReference type="BioCyc" id="IAGG583356:GHAH-738-MONOMER"/>
<protein>
    <submittedName>
        <fullName evidence="1">Uncharacterized protein</fullName>
    </submittedName>
</protein>
<name>E0ST95_IGNAA</name>